<name>A0AAN9ENZ5_CROPI</name>
<gene>
    <name evidence="2" type="ORF">RIF29_23933</name>
</gene>
<sequence length="143" mass="16118">MSCWCDNNEGNMREKNGHRFEGNDEAIEVGGERRRQINKLTQKGGWGFIPILLPYYYFINLLLLLFLLLLLLLHFNLLLCCCCCCWALAVATRSIPPSLSLYSSLPPSSGYPNFFICVRFEPSQSLALCACSTSSSQHIRGCN</sequence>
<accession>A0AAN9ENZ5</accession>
<evidence type="ECO:0000256" key="1">
    <source>
        <dbReference type="SAM" id="Phobius"/>
    </source>
</evidence>
<dbReference type="EMBL" id="JAYWIO010000005">
    <property type="protein sequence ID" value="KAK7258360.1"/>
    <property type="molecule type" value="Genomic_DNA"/>
</dbReference>
<keyword evidence="3" id="KW-1185">Reference proteome</keyword>
<evidence type="ECO:0008006" key="4">
    <source>
        <dbReference type="Google" id="ProtNLM"/>
    </source>
</evidence>
<protein>
    <recommendedName>
        <fullName evidence="4">Transmembrane protein</fullName>
    </recommendedName>
</protein>
<evidence type="ECO:0000313" key="3">
    <source>
        <dbReference type="Proteomes" id="UP001372338"/>
    </source>
</evidence>
<reference evidence="2 3" key="1">
    <citation type="submission" date="2024-01" db="EMBL/GenBank/DDBJ databases">
        <title>The genomes of 5 underutilized Papilionoideae crops provide insights into root nodulation and disease resistanc.</title>
        <authorList>
            <person name="Yuan L."/>
        </authorList>
    </citation>
    <scope>NUCLEOTIDE SEQUENCE [LARGE SCALE GENOMIC DNA]</scope>
    <source>
        <strain evidence="2">ZHUSHIDOU_FW_LH</strain>
        <tissue evidence="2">Leaf</tissue>
    </source>
</reference>
<keyword evidence="1" id="KW-0812">Transmembrane</keyword>
<organism evidence="2 3">
    <name type="scientific">Crotalaria pallida</name>
    <name type="common">Smooth rattlebox</name>
    <name type="synonym">Crotalaria striata</name>
    <dbReference type="NCBI Taxonomy" id="3830"/>
    <lineage>
        <taxon>Eukaryota</taxon>
        <taxon>Viridiplantae</taxon>
        <taxon>Streptophyta</taxon>
        <taxon>Embryophyta</taxon>
        <taxon>Tracheophyta</taxon>
        <taxon>Spermatophyta</taxon>
        <taxon>Magnoliopsida</taxon>
        <taxon>eudicotyledons</taxon>
        <taxon>Gunneridae</taxon>
        <taxon>Pentapetalae</taxon>
        <taxon>rosids</taxon>
        <taxon>fabids</taxon>
        <taxon>Fabales</taxon>
        <taxon>Fabaceae</taxon>
        <taxon>Papilionoideae</taxon>
        <taxon>50 kb inversion clade</taxon>
        <taxon>genistoids sensu lato</taxon>
        <taxon>core genistoids</taxon>
        <taxon>Crotalarieae</taxon>
        <taxon>Crotalaria</taxon>
    </lineage>
</organism>
<keyword evidence="1" id="KW-1133">Transmembrane helix</keyword>
<dbReference type="Proteomes" id="UP001372338">
    <property type="component" value="Unassembled WGS sequence"/>
</dbReference>
<evidence type="ECO:0000313" key="2">
    <source>
        <dbReference type="EMBL" id="KAK7258360.1"/>
    </source>
</evidence>
<feature type="transmembrane region" description="Helical" evidence="1">
    <location>
        <begin position="55"/>
        <end position="88"/>
    </location>
</feature>
<dbReference type="AlphaFoldDB" id="A0AAN9ENZ5"/>
<comment type="caution">
    <text evidence="2">The sequence shown here is derived from an EMBL/GenBank/DDBJ whole genome shotgun (WGS) entry which is preliminary data.</text>
</comment>
<keyword evidence="1" id="KW-0472">Membrane</keyword>
<proteinExistence type="predicted"/>